<dbReference type="Pfam" id="PF00567">
    <property type="entry name" value="TUDOR"/>
    <property type="match status" value="2"/>
</dbReference>
<dbReference type="InterPro" id="IPR002999">
    <property type="entry name" value="Tudor"/>
</dbReference>
<feature type="non-terminal residue" evidence="3">
    <location>
        <position position="1"/>
    </location>
</feature>
<dbReference type="AlphaFoldDB" id="A0A1D2N8V2"/>
<gene>
    <name evidence="3" type="ORF">Ocin01_05019</name>
</gene>
<feature type="domain" description="Tudor" evidence="2">
    <location>
        <begin position="551"/>
        <end position="669"/>
    </location>
</feature>
<feature type="region of interest" description="Disordered" evidence="1">
    <location>
        <begin position="209"/>
        <end position="229"/>
    </location>
</feature>
<keyword evidence="4" id="KW-1185">Reference proteome</keyword>
<dbReference type="SUPFAM" id="SSF63748">
    <property type="entry name" value="Tudor/PWWP/MBT"/>
    <property type="match status" value="1"/>
</dbReference>
<feature type="compositionally biased region" description="Low complexity" evidence="1">
    <location>
        <begin position="274"/>
        <end position="283"/>
    </location>
</feature>
<accession>A0A1D2N8V2</accession>
<feature type="region of interest" description="Disordered" evidence="1">
    <location>
        <begin position="299"/>
        <end position="327"/>
    </location>
</feature>
<proteinExistence type="predicted"/>
<dbReference type="Proteomes" id="UP000094527">
    <property type="component" value="Unassembled WGS sequence"/>
</dbReference>
<feature type="compositionally biased region" description="Polar residues" evidence="1">
    <location>
        <begin position="301"/>
        <end position="316"/>
    </location>
</feature>
<dbReference type="InterPro" id="IPR035437">
    <property type="entry name" value="SNase_OB-fold_sf"/>
</dbReference>
<dbReference type="EMBL" id="LJIJ01000144">
    <property type="protein sequence ID" value="ODN01674.1"/>
    <property type="molecule type" value="Genomic_DNA"/>
</dbReference>
<name>A0A1D2N8V2_ORCCI</name>
<evidence type="ECO:0000259" key="2">
    <source>
        <dbReference type="Pfam" id="PF00567"/>
    </source>
</evidence>
<evidence type="ECO:0000313" key="4">
    <source>
        <dbReference type="Proteomes" id="UP000094527"/>
    </source>
</evidence>
<comment type="caution">
    <text evidence="3">The sequence shown here is derived from an EMBL/GenBank/DDBJ whole genome shotgun (WGS) entry which is preliminary data.</text>
</comment>
<evidence type="ECO:0000256" key="1">
    <source>
        <dbReference type="SAM" id="MobiDB-lite"/>
    </source>
</evidence>
<dbReference type="GO" id="GO:0005737">
    <property type="term" value="C:cytoplasm"/>
    <property type="evidence" value="ECO:0007669"/>
    <property type="project" value="UniProtKB-ARBA"/>
</dbReference>
<organism evidence="3 4">
    <name type="scientific">Orchesella cincta</name>
    <name type="common">Springtail</name>
    <name type="synonym">Podura cincta</name>
    <dbReference type="NCBI Taxonomy" id="48709"/>
    <lineage>
        <taxon>Eukaryota</taxon>
        <taxon>Metazoa</taxon>
        <taxon>Ecdysozoa</taxon>
        <taxon>Arthropoda</taxon>
        <taxon>Hexapoda</taxon>
        <taxon>Collembola</taxon>
        <taxon>Entomobryomorpha</taxon>
        <taxon>Entomobryoidea</taxon>
        <taxon>Orchesellidae</taxon>
        <taxon>Orchesellinae</taxon>
        <taxon>Orchesella</taxon>
    </lineage>
</organism>
<feature type="compositionally biased region" description="Basic and acidic residues" evidence="1">
    <location>
        <begin position="99"/>
        <end position="112"/>
    </location>
</feature>
<feature type="region of interest" description="Disordered" evidence="1">
    <location>
        <begin position="1"/>
        <end position="121"/>
    </location>
</feature>
<dbReference type="PANTHER" id="PTHR16442:SF1">
    <property type="entry name" value="RING FINGER PROTEIN 17"/>
    <property type="match status" value="1"/>
</dbReference>
<evidence type="ECO:0000313" key="3">
    <source>
        <dbReference type="EMBL" id="ODN01674.1"/>
    </source>
</evidence>
<sequence>CGTNYTGRGRGRGIRNPLQTREDNGRNEQRIHEPATENSAVKGEAEQEMAPPLDEEQEEMRKLDEFLNEPNPPPFANCMKQGSRGPRGKTGSRISQQVRENENQTRDRRSENFDYATSSGNHSITVPSRLVQFIQTGSHCPPNTIDVENCKHKFVIRSGVCDPTKDFRVCIKCYGVSCGAACSRCTVDEFQVQRNKDLVDIPDGCVQQENKRQTRRQKGNRKEIDRKPNCTRRTGLFVAPVSRSFTENVQLANREEEELKKKRTISNTEPPVTSRSSESSATSIYSSAENDSVWIAKSAAPPTNRSFSSETATHPSTSRREEPVSQQPATFEDYVISLDIRQNKGQGIDLPSRLPSGIPLKVQVVSVLEPACVFVQTCDQQKRITDLQTELQNQKLKKLGISDISYGKYVAVKHESWFYRAQVEEMDPKLNSSLLFRVRLVDCGVILIEHLRNIYELPQSTFKVARQINSLTIGGIQPSKEGHLNMCESLKNRLVGQIVIVTITHALQCLTSHYYGSVTLPDESVTNYDADQVTSLIKPEYQDFEAPVFNKNEVVQIYITHVVSPSEFYVRRFNCENVEEKIKYFYGNNGMITYSATYFDGSRMCMVFDPDSNNPNPARAFCKEIDFTKEPAMATVYLIDYGKTCMTQLKYLNEYSPIMQNYQPLSYRVGISAKPVGKEWSVAATECLKEVMKYNQKGRKAELTCVGQGDGASIVEMMLDGCTVSWNQGLKEFGETLDVSDDELDEIRKPVLSTSEFINFRFAECNLSKCSKRNTTPYSFTNIPPATMPSEGETLETRRRKGVYEYLIMTQRAYDMHQELKKYCLDLVTSGKADPGDYEFKVGDVVLMKWNPTTYQRCCITGFEDRNGVEHAILTAFDIEQSVARRVGLLKRPDAFVMNMEKLSHVVWLEGTDENTLVFSKDLAEFIDPFYQRTTLKKIKILDNNKLVVRLEMLDSNGNAVSLSKQLKKYSTWDWERLYNVGFISQGRVLEKVHRSMEFTWDLTAFLKEGATMKKGTHEVELRRVNYTENPDVITIGVIPQSDDFNLLKFQMKNFYTKIYINDTKPFSNSPTYLNIVSLHESDPDKAMVLGKLKSPCEGHHRCLYHADKQSYECVDCFQMTKMEAIISPEELCRSRGLDIREICPEMLRIPPVGKHLVVKLLVPATNPRARICIKEILKPGHKIRLLISSEEPSEDGKIVAEVPDITNRLTKLMQKIKEEALDKGCLDNTTSNI</sequence>
<dbReference type="Gene3D" id="2.40.50.90">
    <property type="match status" value="1"/>
</dbReference>
<dbReference type="PANTHER" id="PTHR16442">
    <property type="entry name" value="RING FINGER PROTEIN 17"/>
    <property type="match status" value="1"/>
</dbReference>
<feature type="non-terminal residue" evidence="3">
    <location>
        <position position="1234"/>
    </location>
</feature>
<feature type="domain" description="Tudor" evidence="2">
    <location>
        <begin position="360"/>
        <end position="464"/>
    </location>
</feature>
<protein>
    <submittedName>
        <fullName evidence="3">Homospermidine synthase 2</fullName>
    </submittedName>
</protein>
<feature type="region of interest" description="Disordered" evidence="1">
    <location>
        <begin position="249"/>
        <end position="283"/>
    </location>
</feature>
<dbReference type="Gene3D" id="2.30.30.140">
    <property type="match status" value="2"/>
</dbReference>
<reference evidence="3 4" key="1">
    <citation type="journal article" date="2016" name="Genome Biol. Evol.">
        <title>Gene Family Evolution Reflects Adaptation to Soil Environmental Stressors in the Genome of the Collembolan Orchesella cincta.</title>
        <authorList>
            <person name="Faddeeva-Vakhrusheva A."/>
            <person name="Derks M.F."/>
            <person name="Anvar S.Y."/>
            <person name="Agamennone V."/>
            <person name="Suring W."/>
            <person name="Smit S."/>
            <person name="van Straalen N.M."/>
            <person name="Roelofs D."/>
        </authorList>
    </citation>
    <scope>NUCLEOTIDE SEQUENCE [LARGE SCALE GENOMIC DNA]</scope>
    <source>
        <tissue evidence="3">Mixed pool</tissue>
    </source>
</reference>
<dbReference type="OrthoDB" id="5800423at2759"/>
<feature type="compositionally biased region" description="Basic and acidic residues" evidence="1">
    <location>
        <begin position="20"/>
        <end position="35"/>
    </location>
</feature>